<dbReference type="EMBL" id="BMXR01000004">
    <property type="protein sequence ID" value="GGX52561.1"/>
    <property type="molecule type" value="Genomic_DNA"/>
</dbReference>
<accession>A0A918K721</accession>
<gene>
    <name evidence="2" type="ORF">GCM10007392_19910</name>
</gene>
<organism evidence="2 3">
    <name type="scientific">Saccharospirillum salsuginis</name>
    <dbReference type="NCBI Taxonomy" id="418750"/>
    <lineage>
        <taxon>Bacteria</taxon>
        <taxon>Pseudomonadati</taxon>
        <taxon>Pseudomonadota</taxon>
        <taxon>Gammaproteobacteria</taxon>
        <taxon>Oceanospirillales</taxon>
        <taxon>Saccharospirillaceae</taxon>
        <taxon>Saccharospirillum</taxon>
    </lineage>
</organism>
<dbReference type="Proteomes" id="UP000626148">
    <property type="component" value="Unassembled WGS sequence"/>
</dbReference>
<reference evidence="2" key="1">
    <citation type="journal article" date="2014" name="Int. J. Syst. Evol. Microbiol.">
        <title>Complete genome sequence of Corynebacterium casei LMG S-19264T (=DSM 44701T), isolated from a smear-ripened cheese.</title>
        <authorList>
            <consortium name="US DOE Joint Genome Institute (JGI-PGF)"/>
            <person name="Walter F."/>
            <person name="Albersmeier A."/>
            <person name="Kalinowski J."/>
            <person name="Ruckert C."/>
        </authorList>
    </citation>
    <scope>NUCLEOTIDE SEQUENCE</scope>
    <source>
        <strain evidence="2">KCTC 22169</strain>
    </source>
</reference>
<evidence type="ECO:0000313" key="3">
    <source>
        <dbReference type="Proteomes" id="UP000626148"/>
    </source>
</evidence>
<name>A0A918K721_9GAMM</name>
<reference evidence="2" key="2">
    <citation type="submission" date="2020-09" db="EMBL/GenBank/DDBJ databases">
        <authorList>
            <person name="Sun Q."/>
            <person name="Kim S."/>
        </authorList>
    </citation>
    <scope>NUCLEOTIDE SEQUENCE</scope>
    <source>
        <strain evidence="2">KCTC 22169</strain>
    </source>
</reference>
<comment type="caution">
    <text evidence="2">The sequence shown here is derived from an EMBL/GenBank/DDBJ whole genome shotgun (WGS) entry which is preliminary data.</text>
</comment>
<dbReference type="RefSeq" id="WP_189608382.1">
    <property type="nucleotide sequence ID" value="NZ_BMXR01000004.1"/>
</dbReference>
<sequence>MADNVQFNARGAVHAGSNGVLNTIDVCLTPSGNSVVPIPYANIARSADADKTAGSVFGNGNPLCHNKSEFSKSTGDQPGRNKGVASGTTEGKATFLTASTNLYNESNPAVRSLDMMVSNNRNTPPSALMQDVGLPALPTPVQALEEQEPDGPDRLPVRIRGASGLGLDWLTGETDD</sequence>
<dbReference type="AlphaFoldDB" id="A0A918K721"/>
<feature type="region of interest" description="Disordered" evidence="1">
    <location>
        <begin position="67"/>
        <end position="88"/>
    </location>
</feature>
<keyword evidence="3" id="KW-1185">Reference proteome</keyword>
<evidence type="ECO:0000256" key="1">
    <source>
        <dbReference type="SAM" id="MobiDB-lite"/>
    </source>
</evidence>
<dbReference type="CDD" id="cd14740">
    <property type="entry name" value="PAAR_4"/>
    <property type="match status" value="1"/>
</dbReference>
<evidence type="ECO:0000313" key="2">
    <source>
        <dbReference type="EMBL" id="GGX52561.1"/>
    </source>
</evidence>
<proteinExistence type="predicted"/>
<protein>
    <recommendedName>
        <fullName evidence="4">Tox-PAAR-like domain-containing protein</fullName>
    </recommendedName>
</protein>
<dbReference type="Pfam" id="PF13665">
    <property type="entry name" value="Tox-PAAR-like"/>
    <property type="match status" value="1"/>
</dbReference>
<evidence type="ECO:0008006" key="4">
    <source>
        <dbReference type="Google" id="ProtNLM"/>
    </source>
</evidence>